<comment type="caution">
    <text evidence="2">The sequence shown here is derived from an EMBL/GenBank/DDBJ whole genome shotgun (WGS) entry which is preliminary data.</text>
</comment>
<dbReference type="EMBL" id="ACCG02000080">
    <property type="protein sequence ID" value="EFE88048.1"/>
    <property type="molecule type" value="Genomic_DNA"/>
</dbReference>
<dbReference type="InterPro" id="IPR001584">
    <property type="entry name" value="Integrase_cat-core"/>
</dbReference>
<gene>
    <name evidence="2" type="ORF">BIFBRE_05103</name>
</gene>
<evidence type="ECO:0000259" key="1">
    <source>
        <dbReference type="PROSITE" id="PS50994"/>
    </source>
</evidence>
<accession>D4BSL1</accession>
<dbReference type="AlphaFoldDB" id="D4BSL1"/>
<keyword evidence="3" id="KW-1185">Reference proteome</keyword>
<dbReference type="SUPFAM" id="SSF53098">
    <property type="entry name" value="Ribonuclease H-like"/>
    <property type="match status" value="1"/>
</dbReference>
<dbReference type="Pfam" id="PF00665">
    <property type="entry name" value="rve"/>
    <property type="match status" value="1"/>
</dbReference>
<feature type="non-terminal residue" evidence="2">
    <location>
        <position position="188"/>
    </location>
</feature>
<dbReference type="InterPro" id="IPR012337">
    <property type="entry name" value="RNaseH-like_sf"/>
</dbReference>
<feature type="non-terminal residue" evidence="2">
    <location>
        <position position="1"/>
    </location>
</feature>
<dbReference type="GO" id="GO:0003676">
    <property type="term" value="F:nucleic acid binding"/>
    <property type="evidence" value="ECO:0007669"/>
    <property type="project" value="InterPro"/>
</dbReference>
<proteinExistence type="predicted"/>
<protein>
    <submittedName>
        <fullName evidence="2">Integrase core domain protein</fullName>
    </submittedName>
</protein>
<dbReference type="Gene3D" id="3.30.420.10">
    <property type="entry name" value="Ribonuclease H-like superfamily/Ribonuclease H"/>
    <property type="match status" value="1"/>
</dbReference>
<evidence type="ECO:0000313" key="2">
    <source>
        <dbReference type="EMBL" id="EFE88048.1"/>
    </source>
</evidence>
<dbReference type="InterPro" id="IPR039537">
    <property type="entry name" value="Retrotran_Ty1/copia-like"/>
</dbReference>
<evidence type="ECO:0000313" key="3">
    <source>
        <dbReference type="Proteomes" id="UP000003191"/>
    </source>
</evidence>
<feature type="domain" description="Integrase catalytic" evidence="1">
    <location>
        <begin position="31"/>
        <end position="151"/>
    </location>
</feature>
<dbReference type="GO" id="GO:0015074">
    <property type="term" value="P:DNA integration"/>
    <property type="evidence" value="ECO:0007669"/>
    <property type="project" value="InterPro"/>
</dbReference>
<dbReference type="PANTHER" id="PTHR42648:SF21">
    <property type="entry name" value="CYSTEINE-RICH RLK (RECEPTOR-LIKE PROTEIN KINASE) 8"/>
    <property type="match status" value="1"/>
</dbReference>
<organism evidence="2 3">
    <name type="scientific">Bifidobacterium breve DSM 20213 = JCM 1192</name>
    <dbReference type="NCBI Taxonomy" id="518634"/>
    <lineage>
        <taxon>Bacteria</taxon>
        <taxon>Bacillati</taxon>
        <taxon>Actinomycetota</taxon>
        <taxon>Actinomycetes</taxon>
        <taxon>Bifidobacteriales</taxon>
        <taxon>Bifidobacteriaceae</taxon>
        <taxon>Bifidobacterium</taxon>
    </lineage>
</organism>
<dbReference type="InterPro" id="IPR036397">
    <property type="entry name" value="RNaseH_sf"/>
</dbReference>
<reference evidence="2 3" key="1">
    <citation type="submission" date="2010-02" db="EMBL/GenBank/DDBJ databases">
        <authorList>
            <person name="Weinstock G."/>
            <person name="Sodergren E."/>
            <person name="Clifton S."/>
            <person name="Fulton L."/>
            <person name="Fulton B."/>
            <person name="Courtney L."/>
            <person name="Fronick C."/>
            <person name="Harrison M."/>
            <person name="Strong C."/>
            <person name="Farmer C."/>
            <person name="Delahaunty K."/>
            <person name="Markovic C."/>
            <person name="Hall O."/>
            <person name="Minx P."/>
            <person name="Tomlinson C."/>
            <person name="Mitreva M."/>
            <person name="Nelson J."/>
            <person name="Hou S."/>
            <person name="Wollam A."/>
            <person name="Pepin K.H."/>
            <person name="Johnson M."/>
            <person name="Bhonagiri V."/>
            <person name="Zhang X."/>
            <person name="Suruliraj S."/>
            <person name="Warren W."/>
            <person name="Chinwalla A."/>
            <person name="Mardis E.R."/>
            <person name="Wilson R.K."/>
        </authorList>
    </citation>
    <scope>NUCLEOTIDE SEQUENCE [LARGE SCALE GENOMIC DNA]</scope>
    <source>
        <strain evidence="2 3">DSM 20213</strain>
    </source>
</reference>
<name>D4BSL1_BIFBR</name>
<dbReference type="PROSITE" id="PS50994">
    <property type="entry name" value="INTEGRASE"/>
    <property type="match status" value="1"/>
</dbReference>
<dbReference type="Proteomes" id="UP000003191">
    <property type="component" value="Unassembled WGS sequence"/>
</dbReference>
<sequence>TNIVFEKDRLCSACQAGKQVGAYHPAKNILSTSRPLKLLHMDLFGPIAYISIGGNKYGLVIVDDFSRFTWVFFLKDKSEAKGVVKKFIRRVQNEFELKVKNIRSDNSSEFRNTQVEEFLDEEGIKHELSAPYTPQQNGVVERKNRTLIEEVKTSLMNIRLRIHFGPKLSSPLAMPPTASTSTCNTRVG</sequence>
<dbReference type="PANTHER" id="PTHR42648">
    <property type="entry name" value="TRANSPOSASE, PUTATIVE-RELATED"/>
    <property type="match status" value="1"/>
</dbReference>